<name>A0A1X2G5G5_9FUNG</name>
<comment type="caution">
    <text evidence="1">The sequence shown here is derived from an EMBL/GenBank/DDBJ whole genome shotgun (WGS) entry which is preliminary data.</text>
</comment>
<evidence type="ECO:0000313" key="1">
    <source>
        <dbReference type="EMBL" id="ORX45534.1"/>
    </source>
</evidence>
<dbReference type="AlphaFoldDB" id="A0A1X2G5G5"/>
<reference evidence="1 2" key="1">
    <citation type="submission" date="2016-07" db="EMBL/GenBank/DDBJ databases">
        <title>Pervasive Adenine N6-methylation of Active Genes in Fungi.</title>
        <authorList>
            <consortium name="DOE Joint Genome Institute"/>
            <person name="Mondo S.J."/>
            <person name="Dannebaum R.O."/>
            <person name="Kuo R.C."/>
            <person name="Labutti K."/>
            <person name="Haridas S."/>
            <person name="Kuo A."/>
            <person name="Salamov A."/>
            <person name="Ahrendt S.R."/>
            <person name="Lipzen A."/>
            <person name="Sullivan W."/>
            <person name="Andreopoulos W.B."/>
            <person name="Clum A."/>
            <person name="Lindquist E."/>
            <person name="Daum C."/>
            <person name="Ramamoorthy G.K."/>
            <person name="Gryganskyi A."/>
            <person name="Culley D."/>
            <person name="Magnuson J.K."/>
            <person name="James T.Y."/>
            <person name="O'Malley M.A."/>
            <person name="Stajich J.E."/>
            <person name="Spatafora J.W."/>
            <person name="Visel A."/>
            <person name="Grigoriev I.V."/>
        </authorList>
    </citation>
    <scope>NUCLEOTIDE SEQUENCE [LARGE SCALE GENOMIC DNA]</scope>
    <source>
        <strain evidence="1 2">NRRL 3301</strain>
    </source>
</reference>
<dbReference type="OrthoDB" id="2282250at2759"/>
<accession>A0A1X2G5G5</accession>
<dbReference type="Proteomes" id="UP000242146">
    <property type="component" value="Unassembled WGS sequence"/>
</dbReference>
<keyword evidence="2" id="KW-1185">Reference proteome</keyword>
<proteinExistence type="predicted"/>
<dbReference type="EMBL" id="MCGT01000042">
    <property type="protein sequence ID" value="ORX45534.1"/>
    <property type="molecule type" value="Genomic_DNA"/>
</dbReference>
<gene>
    <name evidence="1" type="ORF">DM01DRAFT_1368701</name>
</gene>
<sequence>MITTTFLNVPKGTYMNTTTSFSDGTECDILYVPRSADLNQLPPVILEIQNVVNDVFMASAIQYCLNVYRRFHIYPILVIICVDKIASRNLADKFTPTEDMPYCLQTCSTHWAKNCFLLSKNSINTLVNGDDNQPLDPIVAFVHFLTSGQQSIIGNDHWDDPSIQMLYRIAKDIHSGGEKKENSTLNALIKICETTGSQFTKIASAILGEPKKAMKALVAVMGTSS</sequence>
<evidence type="ECO:0000313" key="2">
    <source>
        <dbReference type="Proteomes" id="UP000242146"/>
    </source>
</evidence>
<protein>
    <submittedName>
        <fullName evidence="1">Uncharacterized protein</fullName>
    </submittedName>
</protein>
<organism evidence="1 2">
    <name type="scientific">Hesseltinella vesiculosa</name>
    <dbReference type="NCBI Taxonomy" id="101127"/>
    <lineage>
        <taxon>Eukaryota</taxon>
        <taxon>Fungi</taxon>
        <taxon>Fungi incertae sedis</taxon>
        <taxon>Mucoromycota</taxon>
        <taxon>Mucoromycotina</taxon>
        <taxon>Mucoromycetes</taxon>
        <taxon>Mucorales</taxon>
        <taxon>Cunninghamellaceae</taxon>
        <taxon>Hesseltinella</taxon>
    </lineage>
</organism>